<dbReference type="EMBL" id="QXFV01002598">
    <property type="protein sequence ID" value="KAE8985620.1"/>
    <property type="molecule type" value="Genomic_DNA"/>
</dbReference>
<protein>
    <recommendedName>
        <fullName evidence="5">RxLR effector protein</fullName>
    </recommendedName>
</protein>
<name>A0A6A3IU16_9STRA</name>
<comment type="subcellular location">
    <subcellularLocation>
        <location evidence="1 5">Secreted</location>
    </subcellularLocation>
</comment>
<dbReference type="Proteomes" id="UP000429607">
    <property type="component" value="Unassembled WGS sequence"/>
</dbReference>
<proteinExistence type="inferred from homology"/>
<dbReference type="AlphaFoldDB" id="A0A6A3IU16"/>
<comment type="similarity">
    <text evidence="2 5">Belongs to the RxLR effector family.</text>
</comment>
<evidence type="ECO:0000256" key="4">
    <source>
        <dbReference type="ARBA" id="ARBA00022729"/>
    </source>
</evidence>
<accession>A0A6A3IU16</accession>
<comment type="domain">
    <text evidence="5">The RxLR-dEER motif acts to carry the protein into the host cell cytoplasm through binding to cell surface phosphatidylinositol-3-phosphate.</text>
</comment>
<sequence length="112" mass="12749">MVIAASFLVASEAISTTTDSNQVEKLTPLDHQRLLRTHHYEAAEDEAETEERGPISKAQMKALFEEVGIDWKMVKANPNYLQIPTRVLILNMQHVETYRLEIARSGLLRLSE</sequence>
<dbReference type="EMBL" id="QXFU01002629">
    <property type="protein sequence ID" value="KAE8983421.1"/>
    <property type="molecule type" value="Genomic_DNA"/>
</dbReference>
<dbReference type="Proteomes" id="UP000435112">
    <property type="component" value="Unassembled WGS sequence"/>
</dbReference>
<evidence type="ECO:0000256" key="5">
    <source>
        <dbReference type="RuleBase" id="RU367124"/>
    </source>
</evidence>
<evidence type="ECO:0000256" key="2">
    <source>
        <dbReference type="ARBA" id="ARBA00010400"/>
    </source>
</evidence>
<comment type="function">
    <text evidence="5">Effector that suppresses plant defense responses during pathogen infection.</text>
</comment>
<keyword evidence="3 5" id="KW-0964">Secreted</keyword>
<keyword evidence="4" id="KW-0732">Signal</keyword>
<dbReference type="InterPro" id="IPR031825">
    <property type="entry name" value="RXLR"/>
</dbReference>
<organism evidence="7 8">
    <name type="scientific">Phytophthora rubi</name>
    <dbReference type="NCBI Taxonomy" id="129364"/>
    <lineage>
        <taxon>Eukaryota</taxon>
        <taxon>Sar</taxon>
        <taxon>Stramenopiles</taxon>
        <taxon>Oomycota</taxon>
        <taxon>Peronosporomycetes</taxon>
        <taxon>Peronosporales</taxon>
        <taxon>Peronosporaceae</taxon>
        <taxon>Phytophthora</taxon>
    </lineage>
</organism>
<evidence type="ECO:0000313" key="9">
    <source>
        <dbReference type="Proteomes" id="UP000435112"/>
    </source>
</evidence>
<evidence type="ECO:0000313" key="6">
    <source>
        <dbReference type="EMBL" id="KAE8983421.1"/>
    </source>
</evidence>
<evidence type="ECO:0000256" key="1">
    <source>
        <dbReference type="ARBA" id="ARBA00004613"/>
    </source>
</evidence>
<dbReference type="Pfam" id="PF16810">
    <property type="entry name" value="RXLR"/>
    <property type="match status" value="1"/>
</dbReference>
<dbReference type="OrthoDB" id="10441994at2759"/>
<evidence type="ECO:0000256" key="3">
    <source>
        <dbReference type="ARBA" id="ARBA00022525"/>
    </source>
</evidence>
<gene>
    <name evidence="7" type="ORF">PR001_g22832</name>
    <name evidence="6" type="ORF">PR002_g23258</name>
</gene>
<evidence type="ECO:0000313" key="8">
    <source>
        <dbReference type="Proteomes" id="UP000429607"/>
    </source>
</evidence>
<reference evidence="8 9" key="1">
    <citation type="submission" date="2018-09" db="EMBL/GenBank/DDBJ databases">
        <title>Genomic investigation of the strawberry pathogen Phytophthora fragariae indicates pathogenicity is determined by transcriptional variation in three key races.</title>
        <authorList>
            <person name="Adams T.M."/>
            <person name="Armitage A.D."/>
            <person name="Sobczyk M.K."/>
            <person name="Bates H.J."/>
            <person name="Dunwell J.M."/>
            <person name="Nellist C.F."/>
            <person name="Harrison R.J."/>
        </authorList>
    </citation>
    <scope>NUCLEOTIDE SEQUENCE [LARGE SCALE GENOMIC DNA]</scope>
    <source>
        <strain evidence="7 8">SCRP249</strain>
        <strain evidence="6 9">SCRP324</strain>
    </source>
</reference>
<evidence type="ECO:0000313" key="7">
    <source>
        <dbReference type="EMBL" id="KAE8985620.1"/>
    </source>
</evidence>
<comment type="caution">
    <text evidence="7">The sequence shown here is derived from an EMBL/GenBank/DDBJ whole genome shotgun (WGS) entry which is preliminary data.</text>
</comment>